<gene>
    <name evidence="8" type="ORF">ABEG17_02655</name>
</gene>
<dbReference type="EMBL" id="CP157483">
    <property type="protein sequence ID" value="XBO44244.1"/>
    <property type="molecule type" value="Genomic_DNA"/>
</dbReference>
<evidence type="ECO:0000256" key="4">
    <source>
        <dbReference type="ARBA" id="ARBA00022989"/>
    </source>
</evidence>
<feature type="transmembrane region" description="Helical" evidence="6">
    <location>
        <begin position="109"/>
        <end position="129"/>
    </location>
</feature>
<keyword evidence="3 6" id="KW-0812">Transmembrane</keyword>
<feature type="transmembrane region" description="Helical" evidence="6">
    <location>
        <begin position="172"/>
        <end position="193"/>
    </location>
</feature>
<feature type="transmembrane region" description="Helical" evidence="6">
    <location>
        <begin position="281"/>
        <end position="299"/>
    </location>
</feature>
<feature type="transmembrane region" description="Helical" evidence="6">
    <location>
        <begin position="366"/>
        <end position="386"/>
    </location>
</feature>
<evidence type="ECO:0000256" key="2">
    <source>
        <dbReference type="ARBA" id="ARBA00022475"/>
    </source>
</evidence>
<dbReference type="Pfam" id="PF07690">
    <property type="entry name" value="MFS_1"/>
    <property type="match status" value="1"/>
</dbReference>
<reference evidence="8" key="1">
    <citation type="submission" date="2024-05" db="EMBL/GenBank/DDBJ databases">
        <authorList>
            <person name="Kim S."/>
            <person name="Heo J."/>
            <person name="Choi H."/>
            <person name="Choi Y."/>
            <person name="Kwon S.-W."/>
            <person name="Kim Y."/>
        </authorList>
    </citation>
    <scope>NUCLEOTIDE SEQUENCE</scope>
    <source>
        <strain evidence="8">KACC 23699</strain>
    </source>
</reference>
<feature type="transmembrane region" description="Helical" evidence="6">
    <location>
        <begin position="141"/>
        <end position="160"/>
    </location>
</feature>
<dbReference type="SUPFAM" id="SSF103473">
    <property type="entry name" value="MFS general substrate transporter"/>
    <property type="match status" value="1"/>
</dbReference>
<comment type="subcellular location">
    <subcellularLocation>
        <location evidence="1">Cell membrane</location>
        <topology evidence="1">Multi-pass membrane protein</topology>
    </subcellularLocation>
</comment>
<feature type="transmembrane region" description="Helical" evidence="6">
    <location>
        <begin position="214"/>
        <end position="236"/>
    </location>
</feature>
<dbReference type="InterPro" id="IPR020846">
    <property type="entry name" value="MFS_dom"/>
</dbReference>
<dbReference type="PROSITE" id="PS50850">
    <property type="entry name" value="MFS"/>
    <property type="match status" value="1"/>
</dbReference>
<evidence type="ECO:0000256" key="3">
    <source>
        <dbReference type="ARBA" id="ARBA00022692"/>
    </source>
</evidence>
<sequence>MTEGAAGEGRLTRRDWWALLSLSLGSFAVVAAEFVPVGILPELSEELRVSVGTAGLCVLVPGLVAGVSAPPLVAWLASWDRRHLVLALGLLLLASSLIAALTTSFPVLLAARALVGLSLGGFWAVVPSLGFRMAPPGSGPVATSVILAGISVGTVVGLPAGQYLGEEFGWRAAFWATASLALVSLVVQSALVPHVEPVTSLRFRDLAGVLRSRLARVGYAATVLVVTGQFAASTFVSPFLMGPGELDSSALTGLLTAYGVCGFVGTLVAGRLLGRHPVSTTVTAMACLALAIGVLPVVARWNGAVAAAMAFWGLLWGVMPLCLQTWIIRAWPQAPEAASAVLVSVLQVSIAGGALVGGVAVDHLGLAVDFTVGAALVLAGAAYTSASSRGTGVGG</sequence>
<name>A0AAU7JWI8_9MICO</name>
<evidence type="ECO:0000256" key="5">
    <source>
        <dbReference type="ARBA" id="ARBA00023136"/>
    </source>
</evidence>
<dbReference type="GO" id="GO:0005886">
    <property type="term" value="C:plasma membrane"/>
    <property type="evidence" value="ECO:0007669"/>
    <property type="project" value="UniProtKB-SubCell"/>
</dbReference>
<dbReference type="GO" id="GO:0022857">
    <property type="term" value="F:transmembrane transporter activity"/>
    <property type="evidence" value="ECO:0007669"/>
    <property type="project" value="InterPro"/>
</dbReference>
<organism evidence="8">
    <name type="scientific">Pedococcus sp. KACC 23699</name>
    <dbReference type="NCBI Taxonomy" id="3149228"/>
    <lineage>
        <taxon>Bacteria</taxon>
        <taxon>Bacillati</taxon>
        <taxon>Actinomycetota</taxon>
        <taxon>Actinomycetes</taxon>
        <taxon>Micrococcales</taxon>
        <taxon>Intrasporangiaceae</taxon>
        <taxon>Pedococcus</taxon>
    </lineage>
</organism>
<feature type="transmembrane region" description="Helical" evidence="6">
    <location>
        <begin position="248"/>
        <end position="269"/>
    </location>
</feature>
<keyword evidence="2" id="KW-1003">Cell membrane</keyword>
<dbReference type="PANTHER" id="PTHR43124">
    <property type="entry name" value="PURINE EFFLUX PUMP PBUE"/>
    <property type="match status" value="1"/>
</dbReference>
<evidence type="ECO:0000259" key="7">
    <source>
        <dbReference type="PROSITE" id="PS50850"/>
    </source>
</evidence>
<evidence type="ECO:0000313" key="8">
    <source>
        <dbReference type="EMBL" id="XBO44244.1"/>
    </source>
</evidence>
<feature type="transmembrane region" description="Helical" evidence="6">
    <location>
        <begin position="51"/>
        <end position="77"/>
    </location>
</feature>
<dbReference type="InterPro" id="IPR011701">
    <property type="entry name" value="MFS"/>
</dbReference>
<feature type="transmembrane region" description="Helical" evidence="6">
    <location>
        <begin position="305"/>
        <end position="328"/>
    </location>
</feature>
<dbReference type="InterPro" id="IPR050189">
    <property type="entry name" value="MFS_Efflux_Transporters"/>
</dbReference>
<feature type="transmembrane region" description="Helical" evidence="6">
    <location>
        <begin position="16"/>
        <end position="39"/>
    </location>
</feature>
<proteinExistence type="predicted"/>
<feature type="transmembrane region" description="Helical" evidence="6">
    <location>
        <begin position="84"/>
        <end position="103"/>
    </location>
</feature>
<evidence type="ECO:0000256" key="1">
    <source>
        <dbReference type="ARBA" id="ARBA00004651"/>
    </source>
</evidence>
<accession>A0AAU7JWI8</accession>
<keyword evidence="4 6" id="KW-1133">Transmembrane helix</keyword>
<keyword evidence="5 6" id="KW-0472">Membrane</keyword>
<feature type="domain" description="Major facilitator superfamily (MFS) profile" evidence="7">
    <location>
        <begin position="18"/>
        <end position="392"/>
    </location>
</feature>
<dbReference type="RefSeq" id="WP_406831734.1">
    <property type="nucleotide sequence ID" value="NZ_CP157483.1"/>
</dbReference>
<dbReference type="PANTHER" id="PTHR43124:SF3">
    <property type="entry name" value="CHLORAMPHENICOL EFFLUX PUMP RV0191"/>
    <property type="match status" value="1"/>
</dbReference>
<dbReference type="Gene3D" id="1.20.1250.20">
    <property type="entry name" value="MFS general substrate transporter like domains"/>
    <property type="match status" value="1"/>
</dbReference>
<evidence type="ECO:0000256" key="6">
    <source>
        <dbReference type="SAM" id="Phobius"/>
    </source>
</evidence>
<protein>
    <submittedName>
        <fullName evidence="8">MFS transporter</fullName>
    </submittedName>
</protein>
<dbReference type="CDD" id="cd17324">
    <property type="entry name" value="MFS_NepI_like"/>
    <property type="match status" value="1"/>
</dbReference>
<dbReference type="AlphaFoldDB" id="A0AAU7JWI8"/>
<feature type="transmembrane region" description="Helical" evidence="6">
    <location>
        <begin position="340"/>
        <end position="360"/>
    </location>
</feature>
<dbReference type="InterPro" id="IPR036259">
    <property type="entry name" value="MFS_trans_sf"/>
</dbReference>